<dbReference type="PANTHER" id="PTHR35333:SF3">
    <property type="entry name" value="BETA-LACTAMASE-TYPE TRANSPEPTIDASE FOLD CONTAINING PROTEIN"/>
    <property type="match status" value="1"/>
</dbReference>
<name>A0A8I0AFH2_9CLOT</name>
<comment type="caution">
    <text evidence="2">The sequence shown here is derived from an EMBL/GenBank/DDBJ whole genome shotgun (WGS) entry which is preliminary data.</text>
</comment>
<protein>
    <submittedName>
        <fullName evidence="2">Serine hydrolase</fullName>
    </submittedName>
</protein>
<keyword evidence="2" id="KW-0378">Hydrolase</keyword>
<keyword evidence="3" id="KW-1185">Reference proteome</keyword>
<dbReference type="GO" id="GO:0030655">
    <property type="term" value="P:beta-lactam antibiotic catabolic process"/>
    <property type="evidence" value="ECO:0007669"/>
    <property type="project" value="InterPro"/>
</dbReference>
<dbReference type="Pfam" id="PF13354">
    <property type="entry name" value="Beta-lactamase2"/>
    <property type="match status" value="1"/>
</dbReference>
<dbReference type="SUPFAM" id="SSF56601">
    <property type="entry name" value="beta-lactamase/transpeptidase-like"/>
    <property type="match status" value="1"/>
</dbReference>
<dbReference type="GO" id="GO:0046677">
    <property type="term" value="P:response to antibiotic"/>
    <property type="evidence" value="ECO:0007669"/>
    <property type="project" value="InterPro"/>
</dbReference>
<dbReference type="InterPro" id="IPR045155">
    <property type="entry name" value="Beta-lactam_cat"/>
</dbReference>
<dbReference type="RefSeq" id="WP_186835596.1">
    <property type="nucleotide sequence ID" value="NZ_JACOOQ010000025.1"/>
</dbReference>
<evidence type="ECO:0000259" key="1">
    <source>
        <dbReference type="Pfam" id="PF13354"/>
    </source>
</evidence>
<proteinExistence type="predicted"/>
<dbReference type="Proteomes" id="UP000662088">
    <property type="component" value="Unassembled WGS sequence"/>
</dbReference>
<evidence type="ECO:0000313" key="3">
    <source>
        <dbReference type="Proteomes" id="UP000662088"/>
    </source>
</evidence>
<dbReference type="Gene3D" id="3.40.710.10">
    <property type="entry name" value="DD-peptidase/beta-lactamase superfamily"/>
    <property type="match status" value="1"/>
</dbReference>
<dbReference type="InterPro" id="IPR000871">
    <property type="entry name" value="Beta-lactam_class-A"/>
</dbReference>
<organism evidence="2 3">
    <name type="scientific">Clostridium lentum</name>
    <dbReference type="NCBI Taxonomy" id="2763037"/>
    <lineage>
        <taxon>Bacteria</taxon>
        <taxon>Bacillati</taxon>
        <taxon>Bacillota</taxon>
        <taxon>Clostridia</taxon>
        <taxon>Eubacteriales</taxon>
        <taxon>Clostridiaceae</taxon>
        <taxon>Clostridium</taxon>
    </lineage>
</organism>
<reference evidence="2" key="1">
    <citation type="submission" date="2020-08" db="EMBL/GenBank/DDBJ databases">
        <title>Genome public.</title>
        <authorList>
            <person name="Liu C."/>
            <person name="Sun Q."/>
        </authorList>
    </citation>
    <scope>NUCLEOTIDE SEQUENCE</scope>
    <source>
        <strain evidence="2">NSJ-42</strain>
    </source>
</reference>
<dbReference type="EMBL" id="JACOOQ010000025">
    <property type="protein sequence ID" value="MBC5641137.1"/>
    <property type="molecule type" value="Genomic_DNA"/>
</dbReference>
<dbReference type="GO" id="GO:0008800">
    <property type="term" value="F:beta-lactamase activity"/>
    <property type="evidence" value="ECO:0007669"/>
    <property type="project" value="InterPro"/>
</dbReference>
<dbReference type="InterPro" id="IPR012338">
    <property type="entry name" value="Beta-lactam/transpept-like"/>
</dbReference>
<evidence type="ECO:0000313" key="2">
    <source>
        <dbReference type="EMBL" id="MBC5641137.1"/>
    </source>
</evidence>
<gene>
    <name evidence="2" type="ORF">H8R92_12090</name>
</gene>
<accession>A0A8I0AFH2</accession>
<dbReference type="AlphaFoldDB" id="A0A8I0AFH2"/>
<feature type="domain" description="Beta-lactamase class A catalytic" evidence="1">
    <location>
        <begin position="16"/>
        <end position="229"/>
    </location>
</feature>
<sequence>MNCIKKYLETRVGNYSFYFEDLRSGYSYGYNENVSMTAAGCMKLPIAISLIKAVEDKRANFMDKIKVLNDEKVYGTGIIHEFDDRDYTLFELMVIMLIQSDNTAANKIIDILGMEQINEDIKSMELKNTKLNRKTADERMLDVNIENMTSAYDLCMMWKYLYNGTFLNKENGQMLIDILERQQIKNKLALYIQDDLKSEISSKTGDKLSVENDTEYIHNEKGNFTFTVLSEKVPNSVYGTITLAKCGKMMWDEITNNWS</sequence>
<dbReference type="PANTHER" id="PTHR35333">
    <property type="entry name" value="BETA-LACTAMASE"/>
    <property type="match status" value="1"/>
</dbReference>